<dbReference type="SUPFAM" id="SSF53098">
    <property type="entry name" value="Ribonuclease H-like"/>
    <property type="match status" value="1"/>
</dbReference>
<dbReference type="Proteomes" id="UP001225378">
    <property type="component" value="Chromosome"/>
</dbReference>
<protein>
    <submittedName>
        <fullName evidence="1">IS4 family transposase</fullName>
    </submittedName>
</protein>
<dbReference type="PANTHER" id="PTHR35404">
    <property type="entry name" value="TRANSPOSASE OF TN10"/>
    <property type="match status" value="1"/>
</dbReference>
<accession>A0AAU7NTK6</accession>
<dbReference type="AlphaFoldDB" id="A0AAU7NTK6"/>
<keyword evidence="2" id="KW-1185">Reference proteome</keyword>
<dbReference type="PANTHER" id="PTHR35404:SF8">
    <property type="entry name" value="TRANSPOSASE OF TN10"/>
    <property type="match status" value="1"/>
</dbReference>
<organism evidence="1 2">
    <name type="scientific">Methylomarinum roseum</name>
    <dbReference type="NCBI Taxonomy" id="3067653"/>
    <lineage>
        <taxon>Bacteria</taxon>
        <taxon>Pseudomonadati</taxon>
        <taxon>Pseudomonadota</taxon>
        <taxon>Gammaproteobacteria</taxon>
        <taxon>Methylococcales</taxon>
        <taxon>Methylococcaceae</taxon>
        <taxon>Methylomarinum</taxon>
    </lineage>
</organism>
<evidence type="ECO:0000313" key="1">
    <source>
        <dbReference type="EMBL" id="XBS19991.1"/>
    </source>
</evidence>
<dbReference type="RefSeq" id="WP_305907279.1">
    <property type="nucleotide sequence ID" value="NZ_CP157743.1"/>
</dbReference>
<reference evidence="1 2" key="1">
    <citation type="journal article" date="2024" name="Microbiology">
        <title>Methylomarinum rosea sp. nov., a novel halophilic methanotrophic bacterium from the hypersaline Lake Elton.</title>
        <authorList>
            <person name="Suleimanov R.Z."/>
            <person name="Oshkin I.Y."/>
            <person name="Danilova O.V."/>
            <person name="Suzina N.E."/>
            <person name="Dedysh S.N."/>
        </authorList>
    </citation>
    <scope>NUCLEOTIDE SEQUENCE [LARGE SCALE GENOMIC DNA]</scope>
    <source>
        <strain evidence="1 2">Ch1-1</strain>
    </source>
</reference>
<name>A0AAU7NTK6_9GAMM</name>
<dbReference type="EMBL" id="CP157743">
    <property type="protein sequence ID" value="XBS19991.1"/>
    <property type="molecule type" value="Genomic_DNA"/>
</dbReference>
<proteinExistence type="predicted"/>
<evidence type="ECO:0000313" key="2">
    <source>
        <dbReference type="Proteomes" id="UP001225378"/>
    </source>
</evidence>
<dbReference type="InterPro" id="IPR047658">
    <property type="entry name" value="IS4-like_transpos"/>
</dbReference>
<gene>
    <name evidence="1" type="ORF">Q9L42_016775</name>
</gene>
<sequence length="229" mass="25853">MSTISLLHHLIKLALPELHRTRLKSLMATVEAGLTGVSVSLTALGRALSGPSYIKHKIKRIDRLLGNPNLKSERQKLYGVMTQWLLQSLSLPLILIDWSPLTADQSQQLLRAALPTGSRTITLYEEVHPRKKLGNPKVQQQFLRRLQELLPPGVTPIIVADSGFRTPFFRAVEALNWHWLGRIRGRDFIAWTDEPKQWLPAKSLHARATRKAKCLGKALWVRINPLPGP</sequence>
<dbReference type="KEGG" id="mech:Q9L42_016775"/>
<dbReference type="NCBIfam" id="NF033591">
    <property type="entry name" value="transpos_IS4_2"/>
    <property type="match status" value="1"/>
</dbReference>
<dbReference type="InterPro" id="IPR012337">
    <property type="entry name" value="RNaseH-like_sf"/>
</dbReference>